<dbReference type="InterPro" id="IPR041122">
    <property type="entry name" value="RecJ_OB"/>
</dbReference>
<dbReference type="InterPro" id="IPR004610">
    <property type="entry name" value="RecJ"/>
</dbReference>
<dbReference type="RefSeq" id="WP_353423736.1">
    <property type="nucleotide sequence ID" value="NZ_CP117826.1"/>
</dbReference>
<dbReference type="Gene3D" id="3.90.1640.30">
    <property type="match status" value="1"/>
</dbReference>
<protein>
    <recommendedName>
        <fullName evidence="2">Single-stranded-DNA-specific exonuclease RecJ</fullName>
    </recommendedName>
</protein>
<gene>
    <name evidence="9" type="primary">recJ</name>
    <name evidence="9" type="ORF">PUP29_02180</name>
</gene>
<dbReference type="Pfam" id="PF17768">
    <property type="entry name" value="RecJ_OB"/>
    <property type="match status" value="1"/>
</dbReference>
<dbReference type="PANTHER" id="PTHR30255">
    <property type="entry name" value="SINGLE-STRANDED-DNA-SPECIFIC EXONUCLEASE RECJ"/>
    <property type="match status" value="1"/>
</dbReference>
<dbReference type="EMBL" id="CP117826">
    <property type="protein sequence ID" value="XCC62753.1"/>
    <property type="molecule type" value="Genomic_DNA"/>
</dbReference>
<dbReference type="PANTHER" id="PTHR30255:SF2">
    <property type="entry name" value="SINGLE-STRANDED-DNA-SPECIFIC EXONUCLEASE RECJ"/>
    <property type="match status" value="1"/>
</dbReference>
<evidence type="ECO:0000259" key="7">
    <source>
        <dbReference type="Pfam" id="PF02272"/>
    </source>
</evidence>
<evidence type="ECO:0000313" key="9">
    <source>
        <dbReference type="EMBL" id="XCC62753.1"/>
    </source>
</evidence>
<proteinExistence type="inferred from homology"/>
<dbReference type="NCBIfam" id="TIGR00644">
    <property type="entry name" value="recJ"/>
    <property type="match status" value="1"/>
</dbReference>
<dbReference type="InterPro" id="IPR003156">
    <property type="entry name" value="DHHA1_dom"/>
</dbReference>
<reference evidence="9" key="1">
    <citation type="submission" date="2023-02" db="EMBL/GenBank/DDBJ databases">
        <title>Gut commensal Christensenella minuta modulates host metabolism via a new class of secondary bile acids.</title>
        <authorList>
            <person name="Liu C."/>
        </authorList>
    </citation>
    <scope>NUCLEOTIDE SEQUENCE</scope>
    <source>
        <strain evidence="9">CA70</strain>
    </source>
</reference>
<feature type="domain" description="DDH" evidence="6">
    <location>
        <begin position="72"/>
        <end position="213"/>
    </location>
</feature>
<evidence type="ECO:0000256" key="2">
    <source>
        <dbReference type="ARBA" id="ARBA00019841"/>
    </source>
</evidence>
<sequence length="665" mass="73548">MNTEKEAVARLRKELKLSQITASLLCARGLSDTAAAYDFLNPGVSQLHDPFSFLDMRDAVSAIKHAIASKKRICVYGDYDADGISASAILYKTLVQMGGQVEVFLPNRMEHGYGLTMDNVKSLQGISLLITVDCGITSIDEIEQAKKMGMTTILTDHHECPPVLPQADYILNPHRPGETYPFDSLCGAGVAFKLAQALIGDAALEMIDLAALATIADIVPLLGENRSISALGLKRLNEEPNPGVAALVQKACTKRNAEIDAQTVSFVLAPRINAAGRISTAKTAFELLTENDEEKLNDLAEQLCALNADRQQRQEKVVSEAVRMYTESGDPSASIIILYQKDWDIGIVGLAASKIAEAYMRPTILLGETEPGLYTGSARSIPGINIYEAMRSQAKLYEKFGGHAGAAGLTVKEEYLPQIARRLDGYLKQAYKEDVFRPLKTYDFEIVPAEINNALISELERLRPFGFKNEQVELLVRGARLENIRSIGEDRHAKFKISKQGREINAVVFGTSASELPKQADIVGTVSVNTYDMKPQMVVSVLSYEDTLLQRLQKAKKYLERMTAPAVSDRQIYFVPRSLLLEIYAVLKGAAERKITFSDEADVAAFIQKYAPVTEPERIVFALTVFREIGLLEMKKNDRIHIVIYTGKRELSNSRLYKMFTSGEM</sequence>
<dbReference type="GO" id="GO:0006310">
    <property type="term" value="P:DNA recombination"/>
    <property type="evidence" value="ECO:0007669"/>
    <property type="project" value="InterPro"/>
</dbReference>
<dbReference type="Pfam" id="PF02272">
    <property type="entry name" value="DHHA1"/>
    <property type="match status" value="1"/>
</dbReference>
<organism evidence="9">
    <name type="scientific">Christensenella massiliensis</name>
    <dbReference type="NCBI Taxonomy" id="1805714"/>
    <lineage>
        <taxon>Bacteria</taxon>
        <taxon>Bacillati</taxon>
        <taxon>Bacillota</taxon>
        <taxon>Clostridia</taxon>
        <taxon>Christensenellales</taxon>
        <taxon>Christensenellaceae</taxon>
        <taxon>Christensenella</taxon>
    </lineage>
</organism>
<dbReference type="GO" id="GO:0006281">
    <property type="term" value="P:DNA repair"/>
    <property type="evidence" value="ECO:0007669"/>
    <property type="project" value="InterPro"/>
</dbReference>
<evidence type="ECO:0000259" key="6">
    <source>
        <dbReference type="Pfam" id="PF01368"/>
    </source>
</evidence>
<evidence type="ECO:0000259" key="8">
    <source>
        <dbReference type="Pfam" id="PF17768"/>
    </source>
</evidence>
<keyword evidence="5 9" id="KW-0269">Exonuclease</keyword>
<keyword evidence="3" id="KW-0540">Nuclease</keyword>
<comment type="similarity">
    <text evidence="1">Belongs to the RecJ family.</text>
</comment>
<dbReference type="Gene3D" id="3.10.310.30">
    <property type="match status" value="1"/>
</dbReference>
<dbReference type="InterPro" id="IPR001667">
    <property type="entry name" value="DDH_dom"/>
</dbReference>
<feature type="domain" description="RecJ OB" evidence="8">
    <location>
        <begin position="442"/>
        <end position="536"/>
    </location>
</feature>
<dbReference type="SUPFAM" id="SSF64182">
    <property type="entry name" value="DHH phosphoesterases"/>
    <property type="match status" value="1"/>
</dbReference>
<evidence type="ECO:0000256" key="3">
    <source>
        <dbReference type="ARBA" id="ARBA00022722"/>
    </source>
</evidence>
<evidence type="ECO:0000256" key="1">
    <source>
        <dbReference type="ARBA" id="ARBA00005915"/>
    </source>
</evidence>
<dbReference type="GO" id="GO:0003676">
    <property type="term" value="F:nucleic acid binding"/>
    <property type="evidence" value="ECO:0007669"/>
    <property type="project" value="InterPro"/>
</dbReference>
<evidence type="ECO:0000256" key="4">
    <source>
        <dbReference type="ARBA" id="ARBA00022801"/>
    </source>
</evidence>
<name>A0AAU8A997_9FIRM</name>
<dbReference type="GO" id="GO:0008409">
    <property type="term" value="F:5'-3' exonuclease activity"/>
    <property type="evidence" value="ECO:0007669"/>
    <property type="project" value="InterPro"/>
</dbReference>
<keyword evidence="4" id="KW-0378">Hydrolase</keyword>
<dbReference type="AlphaFoldDB" id="A0AAU8A997"/>
<dbReference type="Pfam" id="PF01368">
    <property type="entry name" value="DHH"/>
    <property type="match status" value="1"/>
</dbReference>
<dbReference type="InterPro" id="IPR051673">
    <property type="entry name" value="SSDNA_exonuclease_RecJ"/>
</dbReference>
<evidence type="ECO:0000256" key="5">
    <source>
        <dbReference type="ARBA" id="ARBA00022839"/>
    </source>
</evidence>
<dbReference type="InterPro" id="IPR038763">
    <property type="entry name" value="DHH_sf"/>
</dbReference>
<feature type="domain" description="DHHA1" evidence="7">
    <location>
        <begin position="334"/>
        <end position="428"/>
    </location>
</feature>
<accession>A0AAU8A997</accession>